<dbReference type="STRING" id="47312.SAMN04489765_2034"/>
<dbReference type="EMBL" id="FNLF01000002">
    <property type="protein sequence ID" value="SDQ83750.1"/>
    <property type="molecule type" value="Genomic_DNA"/>
</dbReference>
<dbReference type="OrthoDB" id="4774217at2"/>
<evidence type="ECO:0000313" key="2">
    <source>
        <dbReference type="EMBL" id="SDQ83750.1"/>
    </source>
</evidence>
<sequence length="196" mass="20758">MNVRQWAAGSAVATATVVFLPALAQAAPIAPQQAVLAAHEFPLGSTEYKVERETLTSPEGLPSEPAAQSQCATKLDALSKALDGAAIVEAEAVRGTTELESSVLDRTVTTARSDASKACMQEVTGEDRPTILDAPQDLARLNPFLFAMGRNTLQGWVDVRGVTVIVEAEGKDGGAVETEAFWQTLRAQVAKVERQP</sequence>
<name>A0A1H1E568_9ACTN</name>
<dbReference type="RefSeq" id="WP_133298676.1">
    <property type="nucleotide sequence ID" value="NZ_AP025457.1"/>
</dbReference>
<feature type="signal peptide" evidence="1">
    <location>
        <begin position="1"/>
        <end position="26"/>
    </location>
</feature>
<evidence type="ECO:0000256" key="1">
    <source>
        <dbReference type="SAM" id="SignalP"/>
    </source>
</evidence>
<keyword evidence="1" id="KW-0732">Signal</keyword>
<evidence type="ECO:0000313" key="3">
    <source>
        <dbReference type="Proteomes" id="UP000183053"/>
    </source>
</evidence>
<reference evidence="3" key="1">
    <citation type="submission" date="2016-10" db="EMBL/GenBank/DDBJ databases">
        <authorList>
            <person name="Varghese N."/>
            <person name="Submissions S."/>
        </authorList>
    </citation>
    <scope>NUCLEOTIDE SEQUENCE [LARGE SCALE GENOMIC DNA]</scope>
    <source>
        <strain evidence="3">DSM 44142</strain>
    </source>
</reference>
<gene>
    <name evidence="2" type="ORF">SAMN04489765_2034</name>
</gene>
<protein>
    <submittedName>
        <fullName evidence="2">Uncharacterized protein</fullName>
    </submittedName>
</protein>
<proteinExistence type="predicted"/>
<feature type="chain" id="PRO_5010318057" evidence="1">
    <location>
        <begin position="27"/>
        <end position="196"/>
    </location>
</feature>
<accession>A0A1H1E568</accession>
<organism evidence="2 3">
    <name type="scientific">Tsukamurella pulmonis</name>
    <dbReference type="NCBI Taxonomy" id="47312"/>
    <lineage>
        <taxon>Bacteria</taxon>
        <taxon>Bacillati</taxon>
        <taxon>Actinomycetota</taxon>
        <taxon>Actinomycetes</taxon>
        <taxon>Mycobacteriales</taxon>
        <taxon>Tsukamurellaceae</taxon>
        <taxon>Tsukamurella</taxon>
    </lineage>
</organism>
<dbReference type="AlphaFoldDB" id="A0A1H1E568"/>
<keyword evidence="3" id="KW-1185">Reference proteome</keyword>
<dbReference type="Proteomes" id="UP000183053">
    <property type="component" value="Unassembled WGS sequence"/>
</dbReference>